<gene>
    <name evidence="1" type="ORF">MTR67_033799</name>
</gene>
<proteinExistence type="predicted"/>
<dbReference type="EMBL" id="CP133619">
    <property type="protein sequence ID" value="WMV40414.1"/>
    <property type="molecule type" value="Genomic_DNA"/>
</dbReference>
<protein>
    <submittedName>
        <fullName evidence="1">Uncharacterized protein</fullName>
    </submittedName>
</protein>
<keyword evidence="2" id="KW-1185">Reference proteome</keyword>
<organism evidence="1 2">
    <name type="scientific">Solanum verrucosum</name>
    <dbReference type="NCBI Taxonomy" id="315347"/>
    <lineage>
        <taxon>Eukaryota</taxon>
        <taxon>Viridiplantae</taxon>
        <taxon>Streptophyta</taxon>
        <taxon>Embryophyta</taxon>
        <taxon>Tracheophyta</taxon>
        <taxon>Spermatophyta</taxon>
        <taxon>Magnoliopsida</taxon>
        <taxon>eudicotyledons</taxon>
        <taxon>Gunneridae</taxon>
        <taxon>Pentapetalae</taxon>
        <taxon>asterids</taxon>
        <taxon>lamiids</taxon>
        <taxon>Solanales</taxon>
        <taxon>Solanaceae</taxon>
        <taxon>Solanoideae</taxon>
        <taxon>Solaneae</taxon>
        <taxon>Solanum</taxon>
    </lineage>
</organism>
<accession>A0AAF0ZKR0</accession>
<dbReference type="PANTHER" id="PTHR33116">
    <property type="entry name" value="REVERSE TRANSCRIPTASE ZINC-BINDING DOMAIN-CONTAINING PROTEIN-RELATED-RELATED"/>
    <property type="match status" value="1"/>
</dbReference>
<dbReference type="Proteomes" id="UP001234989">
    <property type="component" value="Chromosome 8"/>
</dbReference>
<sequence length="206" mass="24010">MAEMFLQHRSKENWIKLGDDNTNYFHSVIKQRRLKQATTQLKDENGVWQHDPATIANLFVKYYEEILGRRCETRRKAFDGFVQLSYAGRLQIINAVSFSIHNFWGAVFILPQSVLKQVDKICREYLWGTTNERKKISLVSWDKICCPKKVGGLNIKGCRNWNIASVGKLLWQLSEKKDSLWVRWVHGIYIKADGNIWAHKAPVDSI</sequence>
<dbReference type="AlphaFoldDB" id="A0AAF0ZKR0"/>
<name>A0AAF0ZKR0_SOLVR</name>
<evidence type="ECO:0000313" key="1">
    <source>
        <dbReference type="EMBL" id="WMV40414.1"/>
    </source>
</evidence>
<evidence type="ECO:0000313" key="2">
    <source>
        <dbReference type="Proteomes" id="UP001234989"/>
    </source>
</evidence>
<reference evidence="1" key="1">
    <citation type="submission" date="2023-08" db="EMBL/GenBank/DDBJ databases">
        <title>A de novo genome assembly of Solanum verrucosum Schlechtendal, a Mexican diploid species geographically isolated from the other diploid A-genome species in potato relatives.</title>
        <authorList>
            <person name="Hosaka K."/>
        </authorList>
    </citation>
    <scope>NUCLEOTIDE SEQUENCE</scope>
    <source>
        <tissue evidence="1">Young leaves</tissue>
    </source>
</reference>
<dbReference type="PANTHER" id="PTHR33116:SF84">
    <property type="entry name" value="RNA-DIRECTED DNA POLYMERASE"/>
    <property type="match status" value="1"/>
</dbReference>